<sequence>MALFSVWLLFPGLSEDDLCHCVVGAERLTGDVVCLSIFIRKADDQSLNWYEAFQKCRQTYTDLANIQGPANNSEAQQAASGGHIWIGLFRNMWKWSQTGLVQSSWFQNWALNEPGTGQCVIISQFGVWSTRDCTVQNHFICYSGELFLNSPTSASNKVYRLCCT</sequence>
<dbReference type="InterPro" id="IPR016186">
    <property type="entry name" value="C-type_lectin-like/link_sf"/>
</dbReference>
<dbReference type="PANTHER" id="PTHR45784">
    <property type="entry name" value="C-TYPE LECTIN DOMAIN FAMILY 20 MEMBER A-RELATED"/>
    <property type="match status" value="1"/>
</dbReference>
<feature type="domain" description="C-type lectin" evidence="2">
    <location>
        <begin position="48"/>
        <end position="142"/>
    </location>
</feature>
<dbReference type="SMART" id="SM00034">
    <property type="entry name" value="CLECT"/>
    <property type="match status" value="1"/>
</dbReference>
<keyword evidence="1" id="KW-0732">Signal</keyword>
<protein>
    <recommendedName>
        <fullName evidence="2">C-type lectin domain-containing protein</fullName>
    </recommendedName>
</protein>
<feature type="chain" id="PRO_5045232399" description="C-type lectin domain-containing protein" evidence="1">
    <location>
        <begin position="17"/>
        <end position="164"/>
    </location>
</feature>
<evidence type="ECO:0000313" key="3">
    <source>
        <dbReference type="Ensembl" id="ENSHBUP00000012132.1"/>
    </source>
</evidence>
<organism evidence="3 4">
    <name type="scientific">Haplochromis burtoni</name>
    <name type="common">Burton's mouthbrooder</name>
    <name type="synonym">Chromis burtoni</name>
    <dbReference type="NCBI Taxonomy" id="8153"/>
    <lineage>
        <taxon>Eukaryota</taxon>
        <taxon>Metazoa</taxon>
        <taxon>Chordata</taxon>
        <taxon>Craniata</taxon>
        <taxon>Vertebrata</taxon>
        <taxon>Euteleostomi</taxon>
        <taxon>Actinopterygii</taxon>
        <taxon>Neopterygii</taxon>
        <taxon>Teleostei</taxon>
        <taxon>Neoteleostei</taxon>
        <taxon>Acanthomorphata</taxon>
        <taxon>Ovalentaria</taxon>
        <taxon>Cichlomorphae</taxon>
        <taxon>Cichliformes</taxon>
        <taxon>Cichlidae</taxon>
        <taxon>African cichlids</taxon>
        <taxon>Pseudocrenilabrinae</taxon>
        <taxon>Haplochromini</taxon>
        <taxon>Haplochromis</taxon>
    </lineage>
</organism>
<dbReference type="AlphaFoldDB" id="A0A3Q2VJZ1"/>
<dbReference type="Pfam" id="PF00059">
    <property type="entry name" value="Lectin_C"/>
    <property type="match status" value="1"/>
</dbReference>
<keyword evidence="4" id="KW-1185">Reference proteome</keyword>
<feature type="signal peptide" evidence="1">
    <location>
        <begin position="1"/>
        <end position="16"/>
    </location>
</feature>
<dbReference type="InterPro" id="IPR016187">
    <property type="entry name" value="CTDL_fold"/>
</dbReference>
<accession>A0A3Q2VJZ1</accession>
<dbReference type="Gene3D" id="3.10.100.10">
    <property type="entry name" value="Mannose-Binding Protein A, subunit A"/>
    <property type="match status" value="1"/>
</dbReference>
<dbReference type="SUPFAM" id="SSF56436">
    <property type="entry name" value="C-type lectin-like"/>
    <property type="match status" value="1"/>
</dbReference>
<name>A0A3Q2VJZ1_HAPBU</name>
<dbReference type="PANTHER" id="PTHR45784:SF3">
    <property type="entry name" value="C-TYPE LECTIN DOMAIN FAMILY 4 MEMBER K-LIKE-RELATED"/>
    <property type="match status" value="1"/>
</dbReference>
<evidence type="ECO:0000259" key="2">
    <source>
        <dbReference type="PROSITE" id="PS50041"/>
    </source>
</evidence>
<evidence type="ECO:0000256" key="1">
    <source>
        <dbReference type="SAM" id="SignalP"/>
    </source>
</evidence>
<dbReference type="Ensembl" id="ENSHBUT00000019478.1">
    <property type="protein sequence ID" value="ENSHBUP00000012132.1"/>
    <property type="gene ID" value="ENSHBUG00000013825.1"/>
</dbReference>
<dbReference type="PROSITE" id="PS50041">
    <property type="entry name" value="C_TYPE_LECTIN_2"/>
    <property type="match status" value="1"/>
</dbReference>
<reference evidence="3" key="1">
    <citation type="submission" date="2025-08" db="UniProtKB">
        <authorList>
            <consortium name="Ensembl"/>
        </authorList>
    </citation>
    <scope>IDENTIFICATION</scope>
</reference>
<dbReference type="Proteomes" id="UP000264840">
    <property type="component" value="Unplaced"/>
</dbReference>
<evidence type="ECO:0000313" key="4">
    <source>
        <dbReference type="Proteomes" id="UP000264840"/>
    </source>
</evidence>
<reference evidence="3" key="2">
    <citation type="submission" date="2025-09" db="UniProtKB">
        <authorList>
            <consortium name="Ensembl"/>
        </authorList>
    </citation>
    <scope>IDENTIFICATION</scope>
</reference>
<dbReference type="InterPro" id="IPR001304">
    <property type="entry name" value="C-type_lectin-like"/>
</dbReference>
<proteinExistence type="predicted"/>
<dbReference type="STRING" id="8153.ENSHBUP00000012132"/>
<dbReference type="GeneTree" id="ENSGT01110000267414"/>